<organism evidence="3 4">
    <name type="scientific">Promicromonospora sukumoe</name>
    <dbReference type="NCBI Taxonomy" id="88382"/>
    <lineage>
        <taxon>Bacteria</taxon>
        <taxon>Bacillati</taxon>
        <taxon>Actinomycetota</taxon>
        <taxon>Actinomycetes</taxon>
        <taxon>Micrococcales</taxon>
        <taxon>Promicromonosporaceae</taxon>
        <taxon>Promicromonospora</taxon>
    </lineage>
</organism>
<keyword evidence="2" id="KW-0812">Transmembrane</keyword>
<feature type="transmembrane region" description="Helical" evidence="2">
    <location>
        <begin position="20"/>
        <end position="40"/>
    </location>
</feature>
<evidence type="ECO:0000256" key="1">
    <source>
        <dbReference type="SAM" id="MobiDB-lite"/>
    </source>
</evidence>
<evidence type="ECO:0000313" key="3">
    <source>
        <dbReference type="EMBL" id="MBA8809287.1"/>
    </source>
</evidence>
<proteinExistence type="predicted"/>
<feature type="region of interest" description="Disordered" evidence="1">
    <location>
        <begin position="159"/>
        <end position="204"/>
    </location>
</feature>
<keyword evidence="2" id="KW-0472">Membrane</keyword>
<dbReference type="RefSeq" id="WP_182618059.1">
    <property type="nucleotide sequence ID" value="NZ_BAAATF010000003.1"/>
</dbReference>
<dbReference type="Proteomes" id="UP000540568">
    <property type="component" value="Unassembled WGS sequence"/>
</dbReference>
<accession>A0A7W3JAH6</accession>
<sequence>MTSTPGETRAPAVSGRVRALVVVVWVLLLAHLAVTFLWAAPGYLTGRPDGESAGDPPATPVHQALEPYMTPVFAQNWSVFAPEPLHVEYTLRVRGVYDAGPDRALVPGPWIDTTAVEVRALTGHLLPAATDRPSRRLAADLRTAFLALPDDERATVLVSPVQGPAGPGGAGTGTAEPGDAGSGDAGSGDAAPWPGLRDTLLDAGGPPDVVDDYLGLDRAAAAYATQVLRASGDLAEPEPESGAPERGSADPVYVQVSVVRQALAPQGTSERPAPTELLLGARPPVVVPGQDDGAFRGTWDTLTGSGRTP</sequence>
<evidence type="ECO:0000256" key="2">
    <source>
        <dbReference type="SAM" id="Phobius"/>
    </source>
</evidence>
<dbReference type="EMBL" id="JACGWV010000001">
    <property type="protein sequence ID" value="MBA8809287.1"/>
    <property type="molecule type" value="Genomic_DNA"/>
</dbReference>
<keyword evidence="4" id="KW-1185">Reference proteome</keyword>
<dbReference type="InterPro" id="IPR043857">
    <property type="entry name" value="DUF5819"/>
</dbReference>
<feature type="compositionally biased region" description="Polar residues" evidence="1">
    <location>
        <begin position="300"/>
        <end position="309"/>
    </location>
</feature>
<keyword evidence="2" id="KW-1133">Transmembrane helix</keyword>
<dbReference type="AlphaFoldDB" id="A0A7W3JAH6"/>
<gene>
    <name evidence="3" type="ORF">FHX71_003229</name>
</gene>
<protein>
    <submittedName>
        <fullName evidence="3">Uncharacterized protein</fullName>
    </submittedName>
</protein>
<reference evidence="3 4" key="1">
    <citation type="submission" date="2020-07" db="EMBL/GenBank/DDBJ databases">
        <title>Sequencing the genomes of 1000 actinobacteria strains.</title>
        <authorList>
            <person name="Klenk H.-P."/>
        </authorList>
    </citation>
    <scope>NUCLEOTIDE SEQUENCE [LARGE SCALE GENOMIC DNA]</scope>
    <source>
        <strain evidence="3 4">DSM 44121</strain>
    </source>
</reference>
<name>A0A7W3JAH6_9MICO</name>
<comment type="caution">
    <text evidence="3">The sequence shown here is derived from an EMBL/GenBank/DDBJ whole genome shotgun (WGS) entry which is preliminary data.</text>
</comment>
<dbReference type="Pfam" id="PF19136">
    <property type="entry name" value="DUF5819"/>
    <property type="match status" value="1"/>
</dbReference>
<feature type="region of interest" description="Disordered" evidence="1">
    <location>
        <begin position="264"/>
        <end position="309"/>
    </location>
</feature>
<evidence type="ECO:0000313" key="4">
    <source>
        <dbReference type="Proteomes" id="UP000540568"/>
    </source>
</evidence>